<evidence type="ECO:0000256" key="5">
    <source>
        <dbReference type="ARBA" id="ARBA00022692"/>
    </source>
</evidence>
<evidence type="ECO:0000256" key="1">
    <source>
        <dbReference type="ARBA" id="ARBA00004429"/>
    </source>
</evidence>
<keyword evidence="7 9" id="KW-0472">Membrane</keyword>
<proteinExistence type="inferred from homology"/>
<evidence type="ECO:0000256" key="8">
    <source>
        <dbReference type="ARBA" id="ARBA00038436"/>
    </source>
</evidence>
<comment type="subunit">
    <text evidence="9">The complex comprises the extracytoplasmic solute receptor protein and the two transmembrane proteins.</text>
</comment>
<dbReference type="Proteomes" id="UP000305675">
    <property type="component" value="Unassembled WGS sequence"/>
</dbReference>
<dbReference type="OrthoDB" id="9795655at2"/>
<dbReference type="InterPro" id="IPR007387">
    <property type="entry name" value="TRAP_DctQ"/>
</dbReference>
<dbReference type="InterPro" id="IPR055348">
    <property type="entry name" value="DctQ"/>
</dbReference>
<comment type="similarity">
    <text evidence="8 9">Belongs to the TRAP transporter small permease family.</text>
</comment>
<protein>
    <recommendedName>
        <fullName evidence="9">TRAP transporter small permease protein</fullName>
    </recommendedName>
</protein>
<name>A0A4U1BEN3_9GAMM</name>
<dbReference type="PANTHER" id="PTHR35011">
    <property type="entry name" value="2,3-DIKETO-L-GULONATE TRAP TRANSPORTER SMALL PERMEASE PROTEIN YIAM"/>
    <property type="match status" value="1"/>
</dbReference>
<evidence type="ECO:0000256" key="6">
    <source>
        <dbReference type="ARBA" id="ARBA00022989"/>
    </source>
</evidence>
<evidence type="ECO:0000256" key="7">
    <source>
        <dbReference type="ARBA" id="ARBA00023136"/>
    </source>
</evidence>
<dbReference type="GO" id="GO:0022857">
    <property type="term" value="F:transmembrane transporter activity"/>
    <property type="evidence" value="ECO:0007669"/>
    <property type="project" value="UniProtKB-UniRule"/>
</dbReference>
<keyword evidence="2 9" id="KW-0813">Transport</keyword>
<comment type="function">
    <text evidence="9">Part of the tripartite ATP-independent periplasmic (TRAP) transport system.</text>
</comment>
<keyword evidence="3" id="KW-1003">Cell membrane</keyword>
<dbReference type="GO" id="GO:0005886">
    <property type="term" value="C:plasma membrane"/>
    <property type="evidence" value="ECO:0007669"/>
    <property type="project" value="UniProtKB-SubCell"/>
</dbReference>
<evidence type="ECO:0000256" key="4">
    <source>
        <dbReference type="ARBA" id="ARBA00022519"/>
    </source>
</evidence>
<comment type="subcellular location">
    <subcellularLocation>
        <location evidence="1 9">Cell inner membrane</location>
        <topology evidence="1 9">Multi-pass membrane protein</topology>
    </subcellularLocation>
</comment>
<gene>
    <name evidence="11" type="ORF">FCL42_20485</name>
</gene>
<sequence>MEWGDAFSERLGQLCGVLTLLMMILAVVVVGLRYGFGIGSIALQETVLYLHGAAVTLGAAYTLKQQGHVRVDIFYRRFSKRRKAWVDLVGLLGFVLPSVVVIVTLSWNYVLNSWSRWEGSAEAGGLPLVYLHKTLLLALALTLGLQALVELGRNWRTIRTNKVPEGAQ</sequence>
<evidence type="ECO:0000256" key="9">
    <source>
        <dbReference type="RuleBase" id="RU369079"/>
    </source>
</evidence>
<evidence type="ECO:0000256" key="2">
    <source>
        <dbReference type="ARBA" id="ARBA00022448"/>
    </source>
</evidence>
<dbReference type="Pfam" id="PF04290">
    <property type="entry name" value="DctQ"/>
    <property type="match status" value="1"/>
</dbReference>
<comment type="caution">
    <text evidence="9">Lacks conserved residue(s) required for the propagation of feature annotation.</text>
</comment>
<feature type="transmembrane region" description="Helical" evidence="9">
    <location>
        <begin position="130"/>
        <end position="149"/>
    </location>
</feature>
<dbReference type="AlphaFoldDB" id="A0A4U1BEN3"/>
<keyword evidence="6 9" id="KW-1133">Transmembrane helix</keyword>
<accession>A0A4U1BEN3</accession>
<organism evidence="11 12">
    <name type="scientific">Ferrimonas aestuarii</name>
    <dbReference type="NCBI Taxonomy" id="2569539"/>
    <lineage>
        <taxon>Bacteria</taxon>
        <taxon>Pseudomonadati</taxon>
        <taxon>Pseudomonadota</taxon>
        <taxon>Gammaproteobacteria</taxon>
        <taxon>Alteromonadales</taxon>
        <taxon>Ferrimonadaceae</taxon>
        <taxon>Ferrimonas</taxon>
    </lineage>
</organism>
<feature type="transmembrane region" description="Helical" evidence="9">
    <location>
        <begin position="12"/>
        <end position="34"/>
    </location>
</feature>
<evidence type="ECO:0000313" key="12">
    <source>
        <dbReference type="Proteomes" id="UP000305675"/>
    </source>
</evidence>
<evidence type="ECO:0000256" key="3">
    <source>
        <dbReference type="ARBA" id="ARBA00022475"/>
    </source>
</evidence>
<feature type="domain" description="Tripartite ATP-independent periplasmic transporters DctQ component" evidence="10">
    <location>
        <begin position="22"/>
        <end position="156"/>
    </location>
</feature>
<keyword evidence="12" id="KW-1185">Reference proteome</keyword>
<comment type="caution">
    <text evidence="11">The sequence shown here is derived from an EMBL/GenBank/DDBJ whole genome shotgun (WGS) entry which is preliminary data.</text>
</comment>
<evidence type="ECO:0000259" key="10">
    <source>
        <dbReference type="Pfam" id="PF04290"/>
    </source>
</evidence>
<keyword evidence="4 9" id="KW-0997">Cell inner membrane</keyword>
<keyword evidence="5 9" id="KW-0812">Transmembrane</keyword>
<evidence type="ECO:0000313" key="11">
    <source>
        <dbReference type="EMBL" id="TKB49632.1"/>
    </source>
</evidence>
<dbReference type="EMBL" id="SWCJ01000026">
    <property type="protein sequence ID" value="TKB49632.1"/>
    <property type="molecule type" value="Genomic_DNA"/>
</dbReference>
<feature type="transmembrane region" description="Helical" evidence="9">
    <location>
        <begin position="84"/>
        <end position="110"/>
    </location>
</feature>
<reference evidence="11 12" key="1">
    <citation type="submission" date="2019-04" db="EMBL/GenBank/DDBJ databases">
        <authorList>
            <person name="Hwang J.C."/>
        </authorList>
    </citation>
    <scope>NUCLEOTIDE SEQUENCE [LARGE SCALE GENOMIC DNA]</scope>
    <source>
        <strain evidence="11 12">IMCC35002</strain>
    </source>
</reference>
<dbReference type="PANTHER" id="PTHR35011:SF4">
    <property type="entry name" value="SLL1102 PROTEIN"/>
    <property type="match status" value="1"/>
</dbReference>